<feature type="region of interest" description="Disordered" evidence="9">
    <location>
        <begin position="1"/>
        <end position="23"/>
    </location>
</feature>
<dbReference type="FunFam" id="3.40.309.10:FF:000004">
    <property type="entry name" value="Succinate-semialdehyde dehydrogenase I"/>
    <property type="match status" value="1"/>
</dbReference>
<evidence type="ECO:0000256" key="8">
    <source>
        <dbReference type="RuleBase" id="RU365091"/>
    </source>
</evidence>
<organism evidence="11 12">
    <name type="scientific">Rhodotorula paludigena</name>
    <dbReference type="NCBI Taxonomy" id="86838"/>
    <lineage>
        <taxon>Eukaryota</taxon>
        <taxon>Fungi</taxon>
        <taxon>Dikarya</taxon>
        <taxon>Basidiomycota</taxon>
        <taxon>Pucciniomycotina</taxon>
        <taxon>Microbotryomycetes</taxon>
        <taxon>Sporidiobolales</taxon>
        <taxon>Sporidiobolaceae</taxon>
        <taxon>Rhodotorula</taxon>
    </lineage>
</organism>
<evidence type="ECO:0000256" key="9">
    <source>
        <dbReference type="SAM" id="MobiDB-lite"/>
    </source>
</evidence>
<keyword evidence="3 7" id="KW-0560">Oxidoreductase</keyword>
<reference evidence="11 12" key="1">
    <citation type="submission" date="2021-12" db="EMBL/GenBank/DDBJ databases">
        <title>High titer production of polyol ester of fatty acids by Rhodotorula paludigena BS15 towards product separation-free biomass refinery.</title>
        <authorList>
            <person name="Mano J."/>
            <person name="Ono H."/>
            <person name="Tanaka T."/>
            <person name="Naito K."/>
            <person name="Sushida H."/>
            <person name="Ike M."/>
            <person name="Tokuyasu K."/>
            <person name="Kitaoka M."/>
        </authorList>
    </citation>
    <scope>NUCLEOTIDE SEQUENCE [LARGE SCALE GENOMIC DNA]</scope>
    <source>
        <strain evidence="11 12">BS15</strain>
    </source>
</reference>
<evidence type="ECO:0000256" key="7">
    <source>
        <dbReference type="RuleBase" id="RU003345"/>
    </source>
</evidence>
<evidence type="ECO:0000256" key="2">
    <source>
        <dbReference type="ARBA" id="ARBA00009986"/>
    </source>
</evidence>
<dbReference type="GO" id="GO:0004777">
    <property type="term" value="F:succinate-semialdehyde dehydrogenase (NAD+) activity"/>
    <property type="evidence" value="ECO:0007669"/>
    <property type="project" value="UniProtKB-UniRule"/>
</dbReference>
<dbReference type="Gene3D" id="3.40.605.10">
    <property type="entry name" value="Aldehyde Dehydrogenase, Chain A, domain 1"/>
    <property type="match status" value="1"/>
</dbReference>
<dbReference type="NCBIfam" id="TIGR01780">
    <property type="entry name" value="SSADH"/>
    <property type="match status" value="1"/>
</dbReference>
<dbReference type="PANTHER" id="PTHR43353:SF5">
    <property type="entry name" value="SUCCINATE-SEMIALDEHYDE DEHYDROGENASE, MITOCHONDRIAL"/>
    <property type="match status" value="1"/>
</dbReference>
<dbReference type="FunFam" id="3.40.605.10:FF:000005">
    <property type="entry name" value="Succinate-semialdehyde dehydrogenase I"/>
    <property type="match status" value="1"/>
</dbReference>
<accession>A0AAV5GL61</accession>
<comment type="catalytic activity">
    <reaction evidence="4 8">
        <text>succinate semialdehyde + NADP(+) + H2O = succinate + NADPH + 2 H(+)</text>
        <dbReference type="Rhea" id="RHEA:13213"/>
        <dbReference type="ChEBI" id="CHEBI:15377"/>
        <dbReference type="ChEBI" id="CHEBI:15378"/>
        <dbReference type="ChEBI" id="CHEBI:30031"/>
        <dbReference type="ChEBI" id="CHEBI:57706"/>
        <dbReference type="ChEBI" id="CHEBI:57783"/>
        <dbReference type="ChEBI" id="CHEBI:58349"/>
        <dbReference type="EC" id="1.2.1.16"/>
    </reaction>
</comment>
<dbReference type="InterPro" id="IPR016163">
    <property type="entry name" value="Ald_DH_C"/>
</dbReference>
<dbReference type="EC" id="1.2.1.16" evidence="8"/>
<evidence type="ECO:0000256" key="5">
    <source>
        <dbReference type="ARBA" id="ARBA00052698"/>
    </source>
</evidence>
<dbReference type="InterPro" id="IPR015590">
    <property type="entry name" value="Aldehyde_DH_dom"/>
</dbReference>
<evidence type="ECO:0000256" key="4">
    <source>
        <dbReference type="ARBA" id="ARBA00050387"/>
    </source>
</evidence>
<feature type="active site" evidence="6">
    <location>
        <position position="281"/>
    </location>
</feature>
<comment type="caution">
    <text evidence="11">The sequence shown here is derived from an EMBL/GenBank/DDBJ whole genome shotgun (WGS) entry which is preliminary data.</text>
</comment>
<dbReference type="AlphaFoldDB" id="A0AAV5GL61"/>
<dbReference type="SUPFAM" id="SSF53720">
    <property type="entry name" value="ALDH-like"/>
    <property type="match status" value="1"/>
</dbReference>
<dbReference type="Proteomes" id="UP001342314">
    <property type="component" value="Unassembled WGS sequence"/>
</dbReference>
<sequence length="509" mass="54352">MTQTATLTRSMGTPRMASSSAAPLKLSNPSLWKSEGGFLNGKWTSGSGSGSFKVVNPGNGQTLGSLPEMTVEDTKQAVNHAHEALKTWRQTSEYERAAILTKIFQIMTENSEDLAQIITAENGKPLADARGEITYGASYFSWYAGEAIRNYGDVIPSAVKGVQNTTIKQPVGVCAIITPWNFPNAMVTRKLAAALAAGNTVVLKAPSETPYSVLAIAEIARQAGVPDGVINVVVTEKHTPDVGKELCENPLVHKVSFTGSTRVGKILMKQASSTLKKLSFELGGNAPFIVFSDADIEKAIAGVIACKFRQSGQTCVCANRVYVQDEIYDEFSEKLAAAVRKFQVGEGNKEGVTHGPLIHAAAVDKVQSHVDEAVSKGAKVLVGGKKIDIPGYFFEPTVLSDVNDCAINREETFGPLAALYRFKTEEEVIRLANDTEVGLAGYFFTENIARLHRVAAALEVGMVGANTGAISQASIPFGGVQESGFGREGSKYGLQDWQNIKLVAIGGLN</sequence>
<dbReference type="EMBL" id="BQKY01000006">
    <property type="protein sequence ID" value="GJN90212.1"/>
    <property type="molecule type" value="Genomic_DNA"/>
</dbReference>
<dbReference type="InterPro" id="IPR016162">
    <property type="entry name" value="Ald_DH_N"/>
</dbReference>
<protein>
    <recommendedName>
        <fullName evidence="8">Succinate-semialdehyde dehydrogenase</fullName>
        <ecNumber evidence="8">1.2.1.16</ecNumber>
    </recommendedName>
</protein>
<dbReference type="InterPro" id="IPR016160">
    <property type="entry name" value="Ald_DH_CS_CYS"/>
</dbReference>
<dbReference type="GO" id="GO:0009450">
    <property type="term" value="P:gamma-aminobutyric acid catabolic process"/>
    <property type="evidence" value="ECO:0007669"/>
    <property type="project" value="InterPro"/>
</dbReference>
<dbReference type="InterPro" id="IPR029510">
    <property type="entry name" value="Ald_DH_CS_GLU"/>
</dbReference>
<keyword evidence="12" id="KW-1185">Reference proteome</keyword>
<dbReference type="PROSITE" id="PS00070">
    <property type="entry name" value="ALDEHYDE_DEHYDR_CYS"/>
    <property type="match status" value="1"/>
</dbReference>
<dbReference type="InterPro" id="IPR010102">
    <property type="entry name" value="Succ_semiAld_DH"/>
</dbReference>
<comment type="catalytic activity">
    <reaction evidence="5 8">
        <text>succinate semialdehyde + NAD(+) + H2O = succinate + NADH + 2 H(+)</text>
        <dbReference type="Rhea" id="RHEA:13217"/>
        <dbReference type="ChEBI" id="CHEBI:15377"/>
        <dbReference type="ChEBI" id="CHEBI:15378"/>
        <dbReference type="ChEBI" id="CHEBI:30031"/>
        <dbReference type="ChEBI" id="CHEBI:57540"/>
        <dbReference type="ChEBI" id="CHEBI:57706"/>
        <dbReference type="ChEBI" id="CHEBI:57945"/>
        <dbReference type="EC" id="1.2.1.16"/>
    </reaction>
</comment>
<evidence type="ECO:0000313" key="12">
    <source>
        <dbReference type="Proteomes" id="UP001342314"/>
    </source>
</evidence>
<evidence type="ECO:0000256" key="6">
    <source>
        <dbReference type="PROSITE-ProRule" id="PRU10007"/>
    </source>
</evidence>
<dbReference type="GO" id="GO:0005737">
    <property type="term" value="C:cytoplasm"/>
    <property type="evidence" value="ECO:0007669"/>
    <property type="project" value="TreeGrafter"/>
</dbReference>
<evidence type="ECO:0000256" key="1">
    <source>
        <dbReference type="ARBA" id="ARBA00005176"/>
    </source>
</evidence>
<name>A0AAV5GL61_9BASI</name>
<evidence type="ECO:0000259" key="10">
    <source>
        <dbReference type="Pfam" id="PF00171"/>
    </source>
</evidence>
<feature type="domain" description="Aldehyde dehydrogenase" evidence="10">
    <location>
        <begin position="43"/>
        <end position="503"/>
    </location>
</feature>
<dbReference type="InterPro" id="IPR050740">
    <property type="entry name" value="Aldehyde_DH_Superfamily"/>
</dbReference>
<evidence type="ECO:0000256" key="3">
    <source>
        <dbReference type="ARBA" id="ARBA00023002"/>
    </source>
</evidence>
<dbReference type="Pfam" id="PF00171">
    <property type="entry name" value="Aldedh"/>
    <property type="match status" value="1"/>
</dbReference>
<gene>
    <name evidence="11" type="ORF">Rhopal_003211-T1</name>
</gene>
<evidence type="ECO:0000313" key="11">
    <source>
        <dbReference type="EMBL" id="GJN90212.1"/>
    </source>
</evidence>
<proteinExistence type="inferred from homology"/>
<dbReference type="PANTHER" id="PTHR43353">
    <property type="entry name" value="SUCCINATE-SEMIALDEHYDE DEHYDROGENASE, MITOCHONDRIAL"/>
    <property type="match status" value="1"/>
</dbReference>
<dbReference type="PROSITE" id="PS00687">
    <property type="entry name" value="ALDEHYDE_DEHYDR_GLU"/>
    <property type="match status" value="1"/>
</dbReference>
<comment type="similarity">
    <text evidence="2 7">Belongs to the aldehyde dehydrogenase family.</text>
</comment>
<comment type="pathway">
    <text evidence="1 8">Amino-acid degradation; 4-aminobutanoate degradation.</text>
</comment>
<dbReference type="CDD" id="cd07103">
    <property type="entry name" value="ALDH_F5_SSADH_GabD"/>
    <property type="match status" value="1"/>
</dbReference>
<dbReference type="InterPro" id="IPR016161">
    <property type="entry name" value="Ald_DH/histidinol_DH"/>
</dbReference>
<dbReference type="Gene3D" id="3.40.309.10">
    <property type="entry name" value="Aldehyde Dehydrogenase, Chain A, domain 2"/>
    <property type="match status" value="1"/>
</dbReference>